<dbReference type="InterPro" id="IPR011055">
    <property type="entry name" value="Dup_hybrid_motif"/>
</dbReference>
<evidence type="ECO:0000313" key="3">
    <source>
        <dbReference type="EMBL" id="SMC53851.1"/>
    </source>
</evidence>
<dbReference type="EMBL" id="FWYD01000002">
    <property type="protein sequence ID" value="SMC53851.1"/>
    <property type="molecule type" value="Genomic_DNA"/>
</dbReference>
<keyword evidence="4" id="KW-1185">Reference proteome</keyword>
<proteinExistence type="predicted"/>
<keyword evidence="1" id="KW-0175">Coiled coil</keyword>
<reference evidence="3 4" key="1">
    <citation type="submission" date="2017-04" db="EMBL/GenBank/DDBJ databases">
        <authorList>
            <person name="Afonso C.L."/>
            <person name="Miller P.J."/>
            <person name="Scott M.A."/>
            <person name="Spackman E."/>
            <person name="Goraichik I."/>
            <person name="Dimitrov K.M."/>
            <person name="Suarez D.L."/>
            <person name="Swayne D.E."/>
        </authorList>
    </citation>
    <scope>NUCLEOTIDE SEQUENCE [LARGE SCALE GENOMIC DNA]</scope>
    <source>
        <strain evidence="3 4">CGMCC 1.12644</strain>
    </source>
</reference>
<organism evidence="3 4">
    <name type="scientific">Primorskyibacter flagellatus</name>
    <dbReference type="NCBI Taxonomy" id="1387277"/>
    <lineage>
        <taxon>Bacteria</taxon>
        <taxon>Pseudomonadati</taxon>
        <taxon>Pseudomonadota</taxon>
        <taxon>Alphaproteobacteria</taxon>
        <taxon>Rhodobacterales</taxon>
        <taxon>Roseobacteraceae</taxon>
        <taxon>Primorskyibacter</taxon>
    </lineage>
</organism>
<dbReference type="Gene3D" id="2.70.70.10">
    <property type="entry name" value="Glucose Permease (Domain IIA)"/>
    <property type="match status" value="1"/>
</dbReference>
<evidence type="ECO:0000256" key="1">
    <source>
        <dbReference type="SAM" id="Coils"/>
    </source>
</evidence>
<feature type="chain" id="PRO_5013229848" evidence="2">
    <location>
        <begin position="18"/>
        <end position="374"/>
    </location>
</feature>
<dbReference type="RefSeq" id="WP_084350633.1">
    <property type="nucleotide sequence ID" value="NZ_FWYD01000002.1"/>
</dbReference>
<keyword evidence="2" id="KW-0732">Signal</keyword>
<feature type="signal peptide" evidence="2">
    <location>
        <begin position="1"/>
        <end position="17"/>
    </location>
</feature>
<dbReference type="AlphaFoldDB" id="A0A1W2A0B9"/>
<keyword evidence="3" id="KW-0378">Hydrolase</keyword>
<protein>
    <submittedName>
        <fullName evidence="3">Septal ring factor EnvC, activator of murein hydrolases AmiA and AmiB</fullName>
    </submittedName>
</protein>
<dbReference type="OrthoDB" id="9809144at2"/>
<feature type="coiled-coil region" evidence="1">
    <location>
        <begin position="22"/>
        <end position="52"/>
    </location>
</feature>
<dbReference type="Proteomes" id="UP000192330">
    <property type="component" value="Unassembled WGS sequence"/>
</dbReference>
<evidence type="ECO:0000313" key="4">
    <source>
        <dbReference type="Proteomes" id="UP000192330"/>
    </source>
</evidence>
<dbReference type="GO" id="GO:0016787">
    <property type="term" value="F:hydrolase activity"/>
    <property type="evidence" value="ECO:0007669"/>
    <property type="project" value="UniProtKB-KW"/>
</dbReference>
<dbReference type="STRING" id="1387277.SAMN06295998_102284"/>
<dbReference type="SUPFAM" id="SSF51261">
    <property type="entry name" value="Duplicated hybrid motif"/>
    <property type="match status" value="1"/>
</dbReference>
<gene>
    <name evidence="3" type="ORF">SAMN06295998_102284</name>
</gene>
<sequence>MKYVALFLIFLAAPALAQDDPAVAARAAAKALEQASEQLDDADSARDRVKALTTTVRAYEDGLSAMREGLRRVSLREMDLRADLAEREAEISDLLGALMTIGNSEAPVLALHPSGPTGTARAGMLLADVTPALATRATALKEDLKEVSDLRQLQQEAEQRLTEGLQGVQLARTELSQAIDSRTDLPRRFIEDPVRTAILIAGTDTLNDFAAGLGEITQDEEPGSLPAISDRKGYLELPVPGKILRGAGEEDAAGVERPGIVVGTRPRALVTTPTAATIRYVGPLLDYGLVTILEPQADLLFVLAGLDQVYGRIGQVLPAGSPVGLMGGEMPAADEGLSQSGEGGGAQWTETLYMEVREGDDPVDPLTWFSTDKG</sequence>
<evidence type="ECO:0000256" key="2">
    <source>
        <dbReference type="SAM" id="SignalP"/>
    </source>
</evidence>
<name>A0A1W2A0B9_9RHOB</name>
<accession>A0A1W2A0B9</accession>